<dbReference type="GO" id="GO:0005737">
    <property type="term" value="C:cytoplasm"/>
    <property type="evidence" value="ECO:0007669"/>
    <property type="project" value="TreeGrafter"/>
</dbReference>
<dbReference type="GO" id="GO:0016579">
    <property type="term" value="P:protein deubiquitination"/>
    <property type="evidence" value="ECO:0007669"/>
    <property type="project" value="TreeGrafter"/>
</dbReference>
<dbReference type="SUPFAM" id="SSF54001">
    <property type="entry name" value="Cysteine proteinases"/>
    <property type="match status" value="1"/>
</dbReference>
<reference evidence="10 11" key="1">
    <citation type="journal article" date="2016" name="Nat. Commun.">
        <title>Ectomycorrhizal ecology is imprinted in the genome of the dominant symbiotic fungus Cenococcum geophilum.</title>
        <authorList>
            <consortium name="DOE Joint Genome Institute"/>
            <person name="Peter M."/>
            <person name="Kohler A."/>
            <person name="Ohm R.A."/>
            <person name="Kuo A."/>
            <person name="Krutzmann J."/>
            <person name="Morin E."/>
            <person name="Arend M."/>
            <person name="Barry K.W."/>
            <person name="Binder M."/>
            <person name="Choi C."/>
            <person name="Clum A."/>
            <person name="Copeland A."/>
            <person name="Grisel N."/>
            <person name="Haridas S."/>
            <person name="Kipfer T."/>
            <person name="LaButti K."/>
            <person name="Lindquist E."/>
            <person name="Lipzen A."/>
            <person name="Maire R."/>
            <person name="Meier B."/>
            <person name="Mihaltcheva S."/>
            <person name="Molinier V."/>
            <person name="Murat C."/>
            <person name="Poggeler S."/>
            <person name="Quandt C.A."/>
            <person name="Sperisen C."/>
            <person name="Tritt A."/>
            <person name="Tisserant E."/>
            <person name="Crous P.W."/>
            <person name="Henrissat B."/>
            <person name="Nehls U."/>
            <person name="Egli S."/>
            <person name="Spatafora J.W."/>
            <person name="Grigoriev I.V."/>
            <person name="Martin F.M."/>
        </authorList>
    </citation>
    <scope>NUCLEOTIDE SEQUENCE [LARGE SCALE GENOMIC DNA]</scope>
    <source>
        <strain evidence="10 11">CBS 207.34</strain>
    </source>
</reference>
<feature type="active site" description="Proton donor" evidence="7">
    <location>
        <position position="181"/>
    </location>
</feature>
<dbReference type="InterPro" id="IPR038765">
    <property type="entry name" value="Papain-like_cys_pep_sf"/>
</dbReference>
<sequence length="251" mass="27508">MASTSASNPSQKAKRFIPLENNPEVMSSLVHNLGLQEVLAFHDVFSIDDPDLLAFVPRPAYALLLIFPVSDTYEKFRVQEDSGKDEYNGSGPEEEVIWYKQTIGNACGLIGLLHGVSNGIARSYIEPDSNLSLLLKDAVPLKPAERANLLYESEALENAHQSAAAGGDTAAPSADEKVDLHYVCFVKSEKNHLWELDGRRKGPLDRGVLAEDEDVLSENALNLGVRSFLKREQESGGDLRFSLIVLSPSLD</sequence>
<accession>A0A8E2FCC1</accession>
<evidence type="ECO:0000256" key="8">
    <source>
        <dbReference type="RuleBase" id="RU361215"/>
    </source>
</evidence>
<dbReference type="EMBL" id="KV748663">
    <property type="protein sequence ID" value="OCL13843.1"/>
    <property type="molecule type" value="Genomic_DNA"/>
</dbReference>
<dbReference type="CDD" id="cd09616">
    <property type="entry name" value="Peptidase_C12_UCH_L1_L3"/>
    <property type="match status" value="1"/>
</dbReference>
<keyword evidence="4 7" id="KW-0833">Ubl conjugation pathway</keyword>
<dbReference type="Proteomes" id="UP000250140">
    <property type="component" value="Unassembled WGS sequence"/>
</dbReference>
<dbReference type="PANTHER" id="PTHR10589">
    <property type="entry name" value="UBIQUITIN CARBOXYL-TERMINAL HYDROLASE"/>
    <property type="match status" value="1"/>
</dbReference>
<dbReference type="InterPro" id="IPR001578">
    <property type="entry name" value="Peptidase_C12_UCH"/>
</dbReference>
<evidence type="ECO:0000256" key="3">
    <source>
        <dbReference type="ARBA" id="ARBA00022670"/>
    </source>
</evidence>
<dbReference type="PROSITE" id="PS52048">
    <property type="entry name" value="UCH_DOMAIN"/>
    <property type="match status" value="1"/>
</dbReference>
<keyword evidence="11" id="KW-1185">Reference proteome</keyword>
<evidence type="ECO:0000256" key="4">
    <source>
        <dbReference type="ARBA" id="ARBA00022786"/>
    </source>
</evidence>
<dbReference type="InterPro" id="IPR036959">
    <property type="entry name" value="Peptidase_C12_UCH_sf"/>
</dbReference>
<dbReference type="GO" id="GO:0004843">
    <property type="term" value="F:cysteine-type deubiquitinase activity"/>
    <property type="evidence" value="ECO:0007669"/>
    <property type="project" value="UniProtKB-UniRule"/>
</dbReference>
<dbReference type="FunFam" id="3.40.532.10:FF:000008">
    <property type="entry name" value="Ubiquitin carboxyl-terminal hydrolase"/>
    <property type="match status" value="1"/>
</dbReference>
<comment type="similarity">
    <text evidence="2 7 8">Belongs to the peptidase C12 family.</text>
</comment>
<comment type="catalytic activity">
    <reaction evidence="1 7 8">
        <text>Thiol-dependent hydrolysis of ester, thioester, amide, peptide and isopeptide bonds formed by the C-terminal Gly of ubiquitin (a 76-residue protein attached to proteins as an intracellular targeting signal).</text>
        <dbReference type="EC" id="3.4.19.12"/>
    </reaction>
</comment>
<name>A0A8E2FCC1_9PEZI</name>
<feature type="site" description="Important for enzyme activity" evidence="7">
    <location>
        <position position="197"/>
    </location>
</feature>
<dbReference type="EC" id="3.4.19.12" evidence="8"/>
<evidence type="ECO:0000256" key="6">
    <source>
        <dbReference type="ARBA" id="ARBA00022807"/>
    </source>
</evidence>
<evidence type="ECO:0000256" key="2">
    <source>
        <dbReference type="ARBA" id="ARBA00009326"/>
    </source>
</evidence>
<evidence type="ECO:0000256" key="5">
    <source>
        <dbReference type="ARBA" id="ARBA00022801"/>
    </source>
</evidence>
<evidence type="ECO:0000313" key="10">
    <source>
        <dbReference type="EMBL" id="OCL13843.1"/>
    </source>
</evidence>
<dbReference type="Gene3D" id="3.40.532.10">
    <property type="entry name" value="Peptidase C12, ubiquitin carboxyl-terminal hydrolase"/>
    <property type="match status" value="1"/>
</dbReference>
<gene>
    <name evidence="10" type="ORF">AOQ84DRAFT_394810</name>
</gene>
<evidence type="ECO:0000259" key="9">
    <source>
        <dbReference type="PROSITE" id="PS52048"/>
    </source>
</evidence>
<dbReference type="PRINTS" id="PR00707">
    <property type="entry name" value="UBCTHYDRLASE"/>
</dbReference>
<evidence type="ECO:0000313" key="11">
    <source>
        <dbReference type="Proteomes" id="UP000250140"/>
    </source>
</evidence>
<organism evidence="10 11">
    <name type="scientific">Glonium stellatum</name>
    <dbReference type="NCBI Taxonomy" id="574774"/>
    <lineage>
        <taxon>Eukaryota</taxon>
        <taxon>Fungi</taxon>
        <taxon>Dikarya</taxon>
        <taxon>Ascomycota</taxon>
        <taxon>Pezizomycotina</taxon>
        <taxon>Dothideomycetes</taxon>
        <taxon>Pleosporomycetidae</taxon>
        <taxon>Gloniales</taxon>
        <taxon>Gloniaceae</taxon>
        <taxon>Glonium</taxon>
    </lineage>
</organism>
<protein>
    <recommendedName>
        <fullName evidence="8">Ubiquitin carboxyl-terminal hydrolase</fullName>
        <ecNumber evidence="8">3.4.19.12</ecNumber>
    </recommendedName>
</protein>
<proteinExistence type="inferred from homology"/>
<keyword evidence="6 7" id="KW-0788">Thiol protease</keyword>
<dbReference type="OrthoDB" id="427186at2759"/>
<evidence type="ECO:0000256" key="1">
    <source>
        <dbReference type="ARBA" id="ARBA00000707"/>
    </source>
</evidence>
<dbReference type="PANTHER" id="PTHR10589:SF17">
    <property type="entry name" value="UBIQUITIN CARBOXYL-TERMINAL HYDROLASE"/>
    <property type="match status" value="1"/>
</dbReference>
<feature type="domain" description="UCH catalytic" evidence="9">
    <location>
        <begin position="15"/>
        <end position="248"/>
    </location>
</feature>
<evidence type="ECO:0000256" key="7">
    <source>
        <dbReference type="PROSITE-ProRule" id="PRU01393"/>
    </source>
</evidence>
<dbReference type="GO" id="GO:0006511">
    <property type="term" value="P:ubiquitin-dependent protein catabolic process"/>
    <property type="evidence" value="ECO:0007669"/>
    <property type="project" value="UniProtKB-UniRule"/>
</dbReference>
<dbReference type="AlphaFoldDB" id="A0A8E2FCC1"/>
<keyword evidence="5 7" id="KW-0378">Hydrolase</keyword>
<feature type="active site" description="Nucleophile" evidence="7">
    <location>
        <position position="107"/>
    </location>
</feature>
<feature type="site" description="Transition state stabilizer" evidence="7">
    <location>
        <position position="101"/>
    </location>
</feature>
<keyword evidence="3 7" id="KW-0645">Protease</keyword>
<dbReference type="Pfam" id="PF01088">
    <property type="entry name" value="Peptidase_C12"/>
    <property type="match status" value="1"/>
</dbReference>